<dbReference type="CDD" id="cd00093">
    <property type="entry name" value="HTH_XRE"/>
    <property type="match status" value="1"/>
</dbReference>
<sequence>MLNFNATFDGKKLKFARELRGLTLKEVADEMHVSHQSVSKWENNNSVPSFNELEHLGNYLKLGRLFFFSAKSLPENNSATFFRRNVSVTKKNRKMAEHNAKLFSYVEGSLSKLLKLKYYQELDFAILNKKFTQLNPEIIEKIANEVRDIFGTGIGPISNVTLLIERLGIRVAFKNLSLEQVDAVTEKLNNRQYIIINTYNRSSVRIRFNLAHELGHVLLHSKYLESDILDSSNRKRIEWEANYFAGCLLMPEDGIAQDMSYTNLSYLTELKNHWKVSIQALVTRGIQIGLIDELQGLHLRQQISRNGWRKEEPLDKKIPIEHPVFLRKAVEFSDESENYILSKINYETGLPISLIENQLNLHNKEDKCTEVKFKLI</sequence>
<dbReference type="InterPro" id="IPR052345">
    <property type="entry name" value="Rad_response_metalloprotease"/>
</dbReference>
<dbReference type="PROSITE" id="PS50943">
    <property type="entry name" value="HTH_CROC1"/>
    <property type="match status" value="1"/>
</dbReference>
<dbReference type="Gene3D" id="1.10.10.2910">
    <property type="match status" value="1"/>
</dbReference>
<evidence type="ECO:0000313" key="3">
    <source>
        <dbReference type="EMBL" id="MCZ3668090.1"/>
    </source>
</evidence>
<reference evidence="3" key="1">
    <citation type="submission" date="2022-01" db="EMBL/GenBank/DDBJ databases">
        <title>VMRC isolate genome collection.</title>
        <authorList>
            <person name="France M."/>
            <person name="Rutt L."/>
            <person name="Humphrys M."/>
            <person name="Ravel J."/>
        </authorList>
    </citation>
    <scope>NUCLEOTIDE SEQUENCE</scope>
    <source>
        <strain evidence="3">C0048A1</strain>
    </source>
</reference>
<comment type="similarity">
    <text evidence="1">Belongs to the short-chain fatty acyl-CoA assimilation regulator (ScfR) family.</text>
</comment>
<dbReference type="Pfam" id="PF06114">
    <property type="entry name" value="Peptidase_M78"/>
    <property type="match status" value="1"/>
</dbReference>
<dbReference type="Gene3D" id="1.10.260.40">
    <property type="entry name" value="lambda repressor-like DNA-binding domains"/>
    <property type="match status" value="1"/>
</dbReference>
<dbReference type="SUPFAM" id="SSF47413">
    <property type="entry name" value="lambda repressor-like DNA-binding domains"/>
    <property type="match status" value="1"/>
</dbReference>
<accession>A0AAW5WUV4</accession>
<dbReference type="GO" id="GO:0003677">
    <property type="term" value="F:DNA binding"/>
    <property type="evidence" value="ECO:0007669"/>
    <property type="project" value="InterPro"/>
</dbReference>
<dbReference type="InterPro" id="IPR010359">
    <property type="entry name" value="IrrE_HExxH"/>
</dbReference>
<dbReference type="RefSeq" id="WP_269296138.1">
    <property type="nucleotide sequence ID" value="NZ_JAKHPH010000020.1"/>
</dbReference>
<dbReference type="InterPro" id="IPR010982">
    <property type="entry name" value="Lambda_DNA-bd_dom_sf"/>
</dbReference>
<dbReference type="PANTHER" id="PTHR43236:SF1">
    <property type="entry name" value="BLL7220 PROTEIN"/>
    <property type="match status" value="1"/>
</dbReference>
<evidence type="ECO:0000256" key="1">
    <source>
        <dbReference type="ARBA" id="ARBA00007227"/>
    </source>
</evidence>
<dbReference type="Pfam" id="PF01381">
    <property type="entry name" value="HTH_3"/>
    <property type="match status" value="1"/>
</dbReference>
<protein>
    <submittedName>
        <fullName evidence="3">XRE family transcriptional regulator</fullName>
    </submittedName>
</protein>
<dbReference type="SMART" id="SM00530">
    <property type="entry name" value="HTH_XRE"/>
    <property type="match status" value="1"/>
</dbReference>
<evidence type="ECO:0000313" key="4">
    <source>
        <dbReference type="Proteomes" id="UP001212401"/>
    </source>
</evidence>
<comment type="caution">
    <text evidence="3">The sequence shown here is derived from an EMBL/GenBank/DDBJ whole genome shotgun (WGS) entry which is preliminary data.</text>
</comment>
<dbReference type="AlphaFoldDB" id="A0AAW5WUV4"/>
<gene>
    <name evidence="3" type="ORF">L2724_07315</name>
</gene>
<dbReference type="InterPro" id="IPR001387">
    <property type="entry name" value="Cro/C1-type_HTH"/>
</dbReference>
<name>A0AAW5WUV4_9LACO</name>
<dbReference type="EMBL" id="JAKHPH010000020">
    <property type="protein sequence ID" value="MCZ3668090.1"/>
    <property type="molecule type" value="Genomic_DNA"/>
</dbReference>
<dbReference type="PANTHER" id="PTHR43236">
    <property type="entry name" value="ANTITOXIN HIGA1"/>
    <property type="match status" value="1"/>
</dbReference>
<dbReference type="Proteomes" id="UP001212401">
    <property type="component" value="Unassembled WGS sequence"/>
</dbReference>
<proteinExistence type="inferred from homology"/>
<evidence type="ECO:0000259" key="2">
    <source>
        <dbReference type="PROSITE" id="PS50943"/>
    </source>
</evidence>
<feature type="domain" description="HTH cro/C1-type" evidence="2">
    <location>
        <begin position="13"/>
        <end position="68"/>
    </location>
</feature>
<organism evidence="3 4">
    <name type="scientific">Limosilactobacillus vaginalis</name>
    <dbReference type="NCBI Taxonomy" id="1633"/>
    <lineage>
        <taxon>Bacteria</taxon>
        <taxon>Bacillati</taxon>
        <taxon>Bacillota</taxon>
        <taxon>Bacilli</taxon>
        <taxon>Lactobacillales</taxon>
        <taxon>Lactobacillaceae</taxon>
        <taxon>Limosilactobacillus</taxon>
    </lineage>
</organism>